<dbReference type="InterPro" id="IPR036388">
    <property type="entry name" value="WH-like_DNA-bd_sf"/>
</dbReference>
<evidence type="ECO:0008006" key="3">
    <source>
        <dbReference type="Google" id="ProtNLM"/>
    </source>
</evidence>
<gene>
    <name evidence="1" type="ORF">C449_15913</name>
</gene>
<dbReference type="EMBL" id="AOMD01000033">
    <property type="protein sequence ID" value="EMA42643.1"/>
    <property type="molecule type" value="Genomic_DNA"/>
</dbReference>
<sequence length="90" mass="10271">MKQHDDPILEYIRDKGALSPLALSREGIVVRLDIGKQHASDRCRELWRYGLLIQVDRGLYRLSDAGEAYLDEDLDAVELERSDEGAIDED</sequence>
<evidence type="ECO:0000313" key="1">
    <source>
        <dbReference type="EMBL" id="EMA42643.1"/>
    </source>
</evidence>
<comment type="caution">
    <text evidence="1">The sequence shown here is derived from an EMBL/GenBank/DDBJ whole genome shotgun (WGS) entry which is preliminary data.</text>
</comment>
<dbReference type="InParanoid" id="M0MBB8"/>
<proteinExistence type="predicted"/>
<accession>M0MBB8</accession>
<name>M0MBB8_9EURY</name>
<dbReference type="AlphaFoldDB" id="M0MBB8"/>
<dbReference type="PATRIC" id="fig|1227455.4.peg.3233"/>
<dbReference type="OrthoDB" id="285635at2157"/>
<organism evidence="1 2">
    <name type="scientific">Halococcus saccharolyticus DSM 5350</name>
    <dbReference type="NCBI Taxonomy" id="1227455"/>
    <lineage>
        <taxon>Archaea</taxon>
        <taxon>Methanobacteriati</taxon>
        <taxon>Methanobacteriota</taxon>
        <taxon>Stenosarchaea group</taxon>
        <taxon>Halobacteria</taxon>
        <taxon>Halobacteriales</taxon>
        <taxon>Halococcaceae</taxon>
        <taxon>Halococcus</taxon>
    </lineage>
</organism>
<dbReference type="Gene3D" id="1.10.10.10">
    <property type="entry name" value="Winged helix-like DNA-binding domain superfamily/Winged helix DNA-binding domain"/>
    <property type="match status" value="1"/>
</dbReference>
<evidence type="ECO:0000313" key="2">
    <source>
        <dbReference type="Proteomes" id="UP000011669"/>
    </source>
</evidence>
<keyword evidence="2" id="KW-1185">Reference proteome</keyword>
<reference evidence="1 2" key="1">
    <citation type="journal article" date="2014" name="PLoS Genet.">
        <title>Phylogenetically driven sequencing of extremely halophilic archaea reveals strategies for static and dynamic osmo-response.</title>
        <authorList>
            <person name="Becker E.A."/>
            <person name="Seitzer P.M."/>
            <person name="Tritt A."/>
            <person name="Larsen D."/>
            <person name="Krusor M."/>
            <person name="Yao A.I."/>
            <person name="Wu D."/>
            <person name="Madern D."/>
            <person name="Eisen J.A."/>
            <person name="Darling A.E."/>
            <person name="Facciotti M.T."/>
        </authorList>
    </citation>
    <scope>NUCLEOTIDE SEQUENCE [LARGE SCALE GENOMIC DNA]</scope>
    <source>
        <strain evidence="1 2">DSM 5350</strain>
    </source>
</reference>
<dbReference type="Proteomes" id="UP000011669">
    <property type="component" value="Unassembled WGS sequence"/>
</dbReference>
<protein>
    <recommendedName>
        <fullName evidence="3">PhiH1 repressor-like protein</fullName>
    </recommendedName>
</protein>